<dbReference type="AlphaFoldDB" id="A0A1C3RFF9"/>
<reference evidence="8 9" key="1">
    <citation type="submission" date="2016-07" db="EMBL/GenBank/DDBJ databases">
        <authorList>
            <person name="Lefevre C.T."/>
        </authorList>
    </citation>
    <scope>NUCLEOTIDE SEQUENCE [LARGE SCALE GENOMIC DNA]</scope>
    <source>
        <strain evidence="8">PR1</strain>
    </source>
</reference>
<keyword evidence="3" id="KW-0479">Metal-binding</keyword>
<dbReference type="GO" id="GO:0009712">
    <property type="term" value="P:catechol-containing compound metabolic process"/>
    <property type="evidence" value="ECO:0007669"/>
    <property type="project" value="InterPro"/>
</dbReference>
<dbReference type="RefSeq" id="WP_069186709.1">
    <property type="nucleotide sequence ID" value="NZ_FLYE01000008.1"/>
</dbReference>
<organism evidence="8 9">
    <name type="scientific">Candidatus Terasakiella magnetica</name>
    <dbReference type="NCBI Taxonomy" id="1867952"/>
    <lineage>
        <taxon>Bacteria</taxon>
        <taxon>Pseudomonadati</taxon>
        <taxon>Pseudomonadota</taxon>
        <taxon>Alphaproteobacteria</taxon>
        <taxon>Rhodospirillales</taxon>
        <taxon>Terasakiellaceae</taxon>
        <taxon>Terasakiella</taxon>
    </lineage>
</organism>
<evidence type="ECO:0000313" key="8">
    <source>
        <dbReference type="EMBL" id="SCA56020.1"/>
    </source>
</evidence>
<keyword evidence="6" id="KW-0408">Iron</keyword>
<sequence>MVQFTAESHLKEAVKRLQNSENPRLKEVMTAFSKHMFAFINEVQPSEEEWMTGIQFLTELGQTCNDVRQEWILFSDAFGVTMLMDYINHHKEQGSTESSVLGPFYRERAPVYEKGDSISQDHVGEETLLRGRVTDRSGKPIVGASLDVWQTAPNGMYEVQDENQPDFNLRGLFKTDENGEYEIRTVKPVSYPIPDDGPVGKLLGAVGRHPYRPAHIHFIVNAAGKKPIITQLFTKGDEYLSSDAVFGVKDSLVVDYVQKEDGYQVEYDFVLEDM</sequence>
<feature type="domain" description="Intradiol ring-cleavage dioxygenases" evidence="7">
    <location>
        <begin position="129"/>
        <end position="157"/>
    </location>
</feature>
<gene>
    <name evidence="8" type="primary">npcC</name>
    <name evidence="8" type="ORF">MTBPR1_160011</name>
</gene>
<dbReference type="InterPro" id="IPR007535">
    <property type="entry name" value="Catechol_dOase_N"/>
</dbReference>
<name>A0A1C3RFF9_9PROT</name>
<dbReference type="STRING" id="1867952.MTBPR1_160011"/>
<dbReference type="EC" id="1.13.11.37" evidence="8"/>
<dbReference type="GO" id="GO:0047074">
    <property type="term" value="F:4-hydroxycatechol 1,2-dioxygenase activity"/>
    <property type="evidence" value="ECO:0007669"/>
    <property type="project" value="UniProtKB-EC"/>
</dbReference>
<evidence type="ECO:0000256" key="6">
    <source>
        <dbReference type="ARBA" id="ARBA00023004"/>
    </source>
</evidence>
<dbReference type="InterPro" id="IPR015889">
    <property type="entry name" value="Intradiol_dOase_core"/>
</dbReference>
<dbReference type="PROSITE" id="PS00083">
    <property type="entry name" value="INTRADIOL_DIOXYGENAS"/>
    <property type="match status" value="1"/>
</dbReference>
<evidence type="ECO:0000256" key="1">
    <source>
        <dbReference type="ARBA" id="ARBA00001965"/>
    </source>
</evidence>
<evidence type="ECO:0000256" key="4">
    <source>
        <dbReference type="ARBA" id="ARBA00022964"/>
    </source>
</evidence>
<dbReference type="GO" id="GO:0018576">
    <property type="term" value="F:catechol 1,2-dioxygenase activity"/>
    <property type="evidence" value="ECO:0007669"/>
    <property type="project" value="InterPro"/>
</dbReference>
<comment type="cofactor">
    <cofactor evidence="1">
        <name>Fe(3+)</name>
        <dbReference type="ChEBI" id="CHEBI:29034"/>
    </cofactor>
</comment>
<dbReference type="GO" id="GO:0008199">
    <property type="term" value="F:ferric iron binding"/>
    <property type="evidence" value="ECO:0007669"/>
    <property type="project" value="InterPro"/>
</dbReference>
<dbReference type="Pfam" id="PF00775">
    <property type="entry name" value="Dioxygenase_C"/>
    <property type="match status" value="1"/>
</dbReference>
<evidence type="ECO:0000313" key="9">
    <source>
        <dbReference type="Proteomes" id="UP000231658"/>
    </source>
</evidence>
<evidence type="ECO:0000256" key="3">
    <source>
        <dbReference type="ARBA" id="ARBA00022723"/>
    </source>
</evidence>
<proteinExistence type="inferred from homology"/>
<protein>
    <submittedName>
        <fullName evidence="8">Hydroxyquinol 1,2-dioxygenase</fullName>
        <ecNumber evidence="8">1.13.11.37</ecNumber>
    </submittedName>
</protein>
<dbReference type="InterPro" id="IPR000627">
    <property type="entry name" value="Intradiol_dOase_C"/>
</dbReference>
<dbReference type="EMBL" id="FLYE01000008">
    <property type="protein sequence ID" value="SCA56020.1"/>
    <property type="molecule type" value="Genomic_DNA"/>
</dbReference>
<dbReference type="SUPFAM" id="SSF49482">
    <property type="entry name" value="Aromatic compound dioxygenase"/>
    <property type="match status" value="1"/>
</dbReference>
<dbReference type="OrthoDB" id="9800887at2"/>
<accession>A0A1C3RFF9</accession>
<dbReference type="Proteomes" id="UP000231658">
    <property type="component" value="Unassembled WGS sequence"/>
</dbReference>
<keyword evidence="4 8" id="KW-0223">Dioxygenase</keyword>
<dbReference type="PANTHER" id="PTHR33711">
    <property type="entry name" value="DIOXYGENASE, PUTATIVE (AFU_ORTHOLOGUE AFUA_2G02910)-RELATED"/>
    <property type="match status" value="1"/>
</dbReference>
<evidence type="ECO:0000259" key="7">
    <source>
        <dbReference type="PROSITE" id="PS00083"/>
    </source>
</evidence>
<dbReference type="InterPro" id="IPR039390">
    <property type="entry name" value="1_2-HQD/HQD"/>
</dbReference>
<evidence type="ECO:0000256" key="2">
    <source>
        <dbReference type="ARBA" id="ARBA00007825"/>
    </source>
</evidence>
<keyword evidence="5 8" id="KW-0560">Oxidoreductase</keyword>
<dbReference type="InterPro" id="IPR050770">
    <property type="entry name" value="Intradiol_RC_Dioxygenase"/>
</dbReference>
<evidence type="ECO:0000256" key="5">
    <source>
        <dbReference type="ARBA" id="ARBA00023002"/>
    </source>
</evidence>
<keyword evidence="9" id="KW-1185">Reference proteome</keyword>
<dbReference type="CDD" id="cd03461">
    <property type="entry name" value="1_2-HQD"/>
    <property type="match status" value="1"/>
</dbReference>
<dbReference type="Gene3D" id="2.60.130.10">
    <property type="entry name" value="Aromatic compound dioxygenase"/>
    <property type="match status" value="1"/>
</dbReference>
<comment type="similarity">
    <text evidence="2">Belongs to the intradiol ring-cleavage dioxygenase family.</text>
</comment>
<dbReference type="Pfam" id="PF04444">
    <property type="entry name" value="Dioxygenase_N"/>
    <property type="match status" value="1"/>
</dbReference>
<dbReference type="PANTHER" id="PTHR33711:SF7">
    <property type="entry name" value="INTRADIOL RING-CLEAVAGE DIOXYGENASES DOMAIN-CONTAINING PROTEIN-RELATED"/>
    <property type="match status" value="1"/>
</dbReference>